<dbReference type="EMBL" id="BART01000117">
    <property type="protein sequence ID" value="GAG64919.1"/>
    <property type="molecule type" value="Genomic_DNA"/>
</dbReference>
<dbReference type="InterPro" id="IPR001431">
    <property type="entry name" value="Pept_M16_Zn_BS"/>
</dbReference>
<dbReference type="GO" id="GO:0046872">
    <property type="term" value="F:metal ion binding"/>
    <property type="evidence" value="ECO:0007669"/>
    <property type="project" value="InterPro"/>
</dbReference>
<comment type="similarity">
    <text evidence="1">Belongs to the peptidase M16 family.</text>
</comment>
<evidence type="ECO:0000313" key="3">
    <source>
        <dbReference type="EMBL" id="GAG64919.1"/>
    </source>
</evidence>
<dbReference type="Pfam" id="PF00675">
    <property type="entry name" value="Peptidase_M16"/>
    <property type="match status" value="1"/>
</dbReference>
<feature type="domain" description="Peptidase M16 N-terminal" evidence="2">
    <location>
        <begin position="3"/>
        <end position="137"/>
    </location>
</feature>
<comment type="caution">
    <text evidence="3">The sequence shown here is derived from an EMBL/GenBank/DDBJ whole genome shotgun (WGS) entry which is preliminary data.</text>
</comment>
<dbReference type="InterPro" id="IPR050361">
    <property type="entry name" value="MPP/UQCRC_Complex"/>
</dbReference>
<dbReference type="AlphaFoldDB" id="X0Z793"/>
<dbReference type="Gene3D" id="3.30.830.10">
    <property type="entry name" value="Metalloenzyme, LuxS/M16 peptidase-like"/>
    <property type="match status" value="1"/>
</dbReference>
<dbReference type="PANTHER" id="PTHR11851">
    <property type="entry name" value="METALLOPROTEASE"/>
    <property type="match status" value="1"/>
</dbReference>
<reference evidence="3" key="1">
    <citation type="journal article" date="2014" name="Front. Microbiol.">
        <title>High frequency of phylogenetically diverse reductive dehalogenase-homologous genes in deep subseafloor sedimentary metagenomes.</title>
        <authorList>
            <person name="Kawai M."/>
            <person name="Futagami T."/>
            <person name="Toyoda A."/>
            <person name="Takaki Y."/>
            <person name="Nishi S."/>
            <person name="Hori S."/>
            <person name="Arai W."/>
            <person name="Tsubouchi T."/>
            <person name="Morono Y."/>
            <person name="Uchiyama I."/>
            <person name="Ito T."/>
            <person name="Fujiyama A."/>
            <person name="Inagaki F."/>
            <person name="Takami H."/>
        </authorList>
    </citation>
    <scope>NUCLEOTIDE SEQUENCE</scope>
    <source>
        <strain evidence="3">Expedition CK06-06</strain>
    </source>
</reference>
<dbReference type="InterPro" id="IPR011249">
    <property type="entry name" value="Metalloenz_LuxS/M16"/>
</dbReference>
<sequence length="159" mass="18195">MPYMKSVAIVFGIGAGSRYEVQKHQGISHLIEHMLFKGTNKRKSTLEISQVIEGIGGEINASTSKETTHLYAKVPQEQFKTAFNVLTDITLNSLIREEDLYKEKNVIIEEIKKYKDIPEELVEILLDRIMWKNHPLGIYSKHYFITSHLLPPPFGLISP</sequence>
<dbReference type="GO" id="GO:0006508">
    <property type="term" value="P:proteolysis"/>
    <property type="evidence" value="ECO:0007669"/>
    <property type="project" value="InterPro"/>
</dbReference>
<protein>
    <recommendedName>
        <fullName evidence="2">Peptidase M16 N-terminal domain-containing protein</fullName>
    </recommendedName>
</protein>
<dbReference type="PANTHER" id="PTHR11851:SF49">
    <property type="entry name" value="MITOCHONDRIAL-PROCESSING PEPTIDASE SUBUNIT ALPHA"/>
    <property type="match status" value="1"/>
</dbReference>
<name>X0Z793_9ZZZZ</name>
<proteinExistence type="inferred from homology"/>
<dbReference type="InterPro" id="IPR011765">
    <property type="entry name" value="Pept_M16_N"/>
</dbReference>
<gene>
    <name evidence="3" type="ORF">S01H4_00771</name>
</gene>
<evidence type="ECO:0000259" key="2">
    <source>
        <dbReference type="Pfam" id="PF00675"/>
    </source>
</evidence>
<dbReference type="SUPFAM" id="SSF63411">
    <property type="entry name" value="LuxS/MPP-like metallohydrolase"/>
    <property type="match status" value="1"/>
</dbReference>
<evidence type="ECO:0000256" key="1">
    <source>
        <dbReference type="ARBA" id="ARBA00007261"/>
    </source>
</evidence>
<organism evidence="3">
    <name type="scientific">marine sediment metagenome</name>
    <dbReference type="NCBI Taxonomy" id="412755"/>
    <lineage>
        <taxon>unclassified sequences</taxon>
        <taxon>metagenomes</taxon>
        <taxon>ecological metagenomes</taxon>
    </lineage>
</organism>
<dbReference type="PROSITE" id="PS00143">
    <property type="entry name" value="INSULINASE"/>
    <property type="match status" value="1"/>
</dbReference>
<dbReference type="GO" id="GO:0004222">
    <property type="term" value="F:metalloendopeptidase activity"/>
    <property type="evidence" value="ECO:0007669"/>
    <property type="project" value="InterPro"/>
</dbReference>
<accession>X0Z793</accession>